<keyword evidence="10" id="KW-1185">Reference proteome</keyword>
<name>A0A066ZMT6_HYDMR</name>
<evidence type="ECO:0000313" key="10">
    <source>
        <dbReference type="Proteomes" id="UP000027341"/>
    </source>
</evidence>
<evidence type="ECO:0000259" key="8">
    <source>
        <dbReference type="PROSITE" id="PS50059"/>
    </source>
</evidence>
<dbReference type="EC" id="5.2.1.8" evidence="6"/>
<reference evidence="9 10" key="1">
    <citation type="submission" date="2014-04" db="EMBL/GenBank/DDBJ databases">
        <title>Draft genome sequence of Hydrogenovibrio marinus MH-110, a model organism for aerobic H2 metabolism.</title>
        <authorList>
            <person name="Cha H.J."/>
            <person name="Jo B.H."/>
            <person name="Hwang B.H."/>
        </authorList>
    </citation>
    <scope>NUCLEOTIDE SEQUENCE [LARGE SCALE GENOMIC DNA]</scope>
    <source>
        <strain evidence="9 10">MH-110</strain>
    </source>
</reference>
<dbReference type="InterPro" id="IPR001179">
    <property type="entry name" value="PPIase_FKBP_dom"/>
</dbReference>
<evidence type="ECO:0000256" key="3">
    <source>
        <dbReference type="ARBA" id="ARBA00023110"/>
    </source>
</evidence>
<dbReference type="PANTHER" id="PTHR43811">
    <property type="entry name" value="FKBP-TYPE PEPTIDYL-PROLYL CIS-TRANS ISOMERASE FKPA"/>
    <property type="match status" value="1"/>
</dbReference>
<dbReference type="Gene3D" id="1.10.287.460">
    <property type="entry name" value="Peptidyl-prolyl cis-trans isomerase, FKBP-type, N-terminal domain"/>
    <property type="match status" value="1"/>
</dbReference>
<dbReference type="Gene3D" id="3.10.50.40">
    <property type="match status" value="1"/>
</dbReference>
<dbReference type="InterPro" id="IPR000774">
    <property type="entry name" value="PPIase_FKBP_N"/>
</dbReference>
<dbReference type="AlphaFoldDB" id="A0A066ZMT6"/>
<evidence type="ECO:0000313" key="9">
    <source>
        <dbReference type="EMBL" id="KDN94812.1"/>
    </source>
</evidence>
<keyword evidence="7" id="KW-0732">Signal</keyword>
<organism evidence="9 10">
    <name type="scientific">Hydrogenovibrio marinus</name>
    <dbReference type="NCBI Taxonomy" id="28885"/>
    <lineage>
        <taxon>Bacteria</taxon>
        <taxon>Pseudomonadati</taxon>
        <taxon>Pseudomonadota</taxon>
        <taxon>Gammaproteobacteria</taxon>
        <taxon>Thiotrichales</taxon>
        <taxon>Piscirickettsiaceae</taxon>
        <taxon>Hydrogenovibrio</taxon>
    </lineage>
</organism>
<dbReference type="PROSITE" id="PS50059">
    <property type="entry name" value="FKBP_PPIASE"/>
    <property type="match status" value="1"/>
</dbReference>
<dbReference type="Pfam" id="PF01346">
    <property type="entry name" value="FKBP_N"/>
    <property type="match status" value="1"/>
</dbReference>
<comment type="catalytic activity">
    <reaction evidence="1 5 6">
        <text>[protein]-peptidylproline (omega=180) = [protein]-peptidylproline (omega=0)</text>
        <dbReference type="Rhea" id="RHEA:16237"/>
        <dbReference type="Rhea" id="RHEA-COMP:10747"/>
        <dbReference type="Rhea" id="RHEA-COMP:10748"/>
        <dbReference type="ChEBI" id="CHEBI:83833"/>
        <dbReference type="ChEBI" id="CHEBI:83834"/>
        <dbReference type="EC" id="5.2.1.8"/>
    </reaction>
</comment>
<comment type="similarity">
    <text evidence="2 6">Belongs to the FKBP-type PPIase family.</text>
</comment>
<dbReference type="Proteomes" id="UP000027341">
    <property type="component" value="Unassembled WGS sequence"/>
</dbReference>
<dbReference type="InterPro" id="IPR046357">
    <property type="entry name" value="PPIase_dom_sf"/>
</dbReference>
<dbReference type="RefSeq" id="WP_029908303.1">
    <property type="nucleotide sequence ID" value="NZ_AP020335.1"/>
</dbReference>
<dbReference type="GO" id="GO:0006457">
    <property type="term" value="P:protein folding"/>
    <property type="evidence" value="ECO:0007669"/>
    <property type="project" value="InterPro"/>
</dbReference>
<dbReference type="Pfam" id="PF00254">
    <property type="entry name" value="FKBP_C"/>
    <property type="match status" value="1"/>
</dbReference>
<dbReference type="GO" id="GO:0003755">
    <property type="term" value="F:peptidyl-prolyl cis-trans isomerase activity"/>
    <property type="evidence" value="ECO:0007669"/>
    <property type="project" value="UniProtKB-UniRule"/>
</dbReference>
<keyword evidence="4 5" id="KW-0413">Isomerase</keyword>
<dbReference type="EMBL" id="JMIU01000001">
    <property type="protein sequence ID" value="KDN94812.1"/>
    <property type="molecule type" value="Genomic_DNA"/>
</dbReference>
<accession>A0A066ZMT6</accession>
<evidence type="ECO:0000256" key="5">
    <source>
        <dbReference type="PROSITE-ProRule" id="PRU00277"/>
    </source>
</evidence>
<feature type="signal peptide" evidence="7">
    <location>
        <begin position="1"/>
        <end position="21"/>
    </location>
</feature>
<evidence type="ECO:0000256" key="4">
    <source>
        <dbReference type="ARBA" id="ARBA00023235"/>
    </source>
</evidence>
<evidence type="ECO:0000256" key="6">
    <source>
        <dbReference type="RuleBase" id="RU003915"/>
    </source>
</evidence>
<feature type="chain" id="PRO_5001636737" description="Peptidyl-prolyl cis-trans isomerase" evidence="7">
    <location>
        <begin position="22"/>
        <end position="235"/>
    </location>
</feature>
<keyword evidence="3 5" id="KW-0697">Rotamase</keyword>
<evidence type="ECO:0000256" key="7">
    <source>
        <dbReference type="SAM" id="SignalP"/>
    </source>
</evidence>
<evidence type="ECO:0000256" key="2">
    <source>
        <dbReference type="ARBA" id="ARBA00006577"/>
    </source>
</evidence>
<dbReference type="SUPFAM" id="SSF54534">
    <property type="entry name" value="FKBP-like"/>
    <property type="match status" value="1"/>
</dbReference>
<proteinExistence type="inferred from homology"/>
<dbReference type="STRING" id="28885.EI16_00395"/>
<protein>
    <recommendedName>
        <fullName evidence="6">Peptidyl-prolyl cis-trans isomerase</fullName>
        <ecNumber evidence="6">5.2.1.8</ecNumber>
    </recommendedName>
</protein>
<sequence>MKHTALISILTTSLLAPSAFAANVDLKTANQKASYALGIDLAKSFEKQGLEVDSKALMLGLTDVMNKEKIRLTPEEMQQAVETVKQNLIKKQMEARKALGEKNAKAGQAFLEQNKNKPGVKVTKSGLQYVVLKAGKGAPPTDSDYITANYEGTDIDGKVFDSSYQRGTPIEIQMHDVIAGWGEALKMMKPGSKWKIFVPPSLGYGSKGAGKVIGPNQTLIFTIEMITYSKDKPSH</sequence>
<feature type="domain" description="PPIase FKBP-type" evidence="8">
    <location>
        <begin position="143"/>
        <end position="229"/>
    </location>
</feature>
<comment type="caution">
    <text evidence="9">The sequence shown here is derived from an EMBL/GenBank/DDBJ whole genome shotgun (WGS) entry which is preliminary data.</text>
</comment>
<evidence type="ECO:0000256" key="1">
    <source>
        <dbReference type="ARBA" id="ARBA00000971"/>
    </source>
</evidence>
<dbReference type="InterPro" id="IPR036944">
    <property type="entry name" value="PPIase_FKBP_N_sf"/>
</dbReference>
<dbReference type="PANTHER" id="PTHR43811:SF57">
    <property type="entry name" value="FKBP-TYPE PEPTIDYL-PROLYL CIS-TRANS ISOMERASE FKPA-RELATED"/>
    <property type="match status" value="1"/>
</dbReference>
<gene>
    <name evidence="9" type="ORF">EI16_00395</name>
</gene>